<dbReference type="EMBL" id="LJSK01000117">
    <property type="protein sequence ID" value="KPI86749.1"/>
    <property type="molecule type" value="Genomic_DNA"/>
</dbReference>
<evidence type="ECO:0000256" key="2">
    <source>
        <dbReference type="ARBA" id="ARBA00022676"/>
    </source>
</evidence>
<evidence type="ECO:0000256" key="3">
    <source>
        <dbReference type="ARBA" id="ARBA00022679"/>
    </source>
</evidence>
<keyword evidence="9" id="KW-0732">Signal</keyword>
<dbReference type="GO" id="GO:0006506">
    <property type="term" value="P:GPI anchor biosynthetic process"/>
    <property type="evidence" value="ECO:0007669"/>
    <property type="project" value="TreeGrafter"/>
</dbReference>
<keyword evidence="11" id="KW-1185">Reference proteome</keyword>
<dbReference type="EC" id="2.4.1.-" evidence="8"/>
<sequence>MDVLCFFSRFPRPLRSRKLLATLFLYRLVLCLTVRTAESPDEWWQSEEVAYFMVFGRGQLTWEWVEGIRSYFFPFLFALPLYLLKWSGMDTALTVWASSRCVQSLIFFLHDYVTLALAQYLDCLVHKARKNAPPAAAPAYTVSSRSPTIASATLAMLVVEWFLNYDGVRCYSNVAESLFFLLALYQQTYQGFLLCAGLACAVRVTAAFALLPVFVLHTYHICRQKGLTRGISYILLITFGMVLGIGVAVCVIDMVFYGRFVITPLQFLKFNILKDISRYYGVHPFYWYVVVLPALAAPFSLFVLWWPSVWGRLPSEKTGQSAVGCALTSLKGSAAPSPAALSRPSSVQREMRRWACVMVFTLLCHSAVPHKEMRFVYLLLPLVLLVSSVVVMVGCTTVPTPAARRWHWYGLRVPCAHTIRRLFNTFWFASALLLLFLLYGYRCGGPTIFREVRNAPRHFDHLEILTHCYATPGYSHLHKKVRLLEWVDCPMKLDSKTQVREVTQDRLFTEQQGPYALWRYLRKRSRLTFPVLSAKRESSKLSEEVWWREAERLMPATVAPALPDGLILFHNTARTLEEDLLVPMGYHLDRVVAHAPYSFEPNEDRTMELWVRDTL</sequence>
<dbReference type="GO" id="GO:0000026">
    <property type="term" value="F:alpha-1,2-mannosyltransferase activity"/>
    <property type="evidence" value="ECO:0007669"/>
    <property type="project" value="TreeGrafter"/>
</dbReference>
<name>A0A0N0P5Q8_LEPSE</name>
<evidence type="ECO:0000256" key="4">
    <source>
        <dbReference type="ARBA" id="ARBA00022692"/>
    </source>
</evidence>
<evidence type="ECO:0000256" key="6">
    <source>
        <dbReference type="ARBA" id="ARBA00022989"/>
    </source>
</evidence>
<dbReference type="PANTHER" id="PTHR22760">
    <property type="entry name" value="GLYCOSYLTRANSFERASE"/>
    <property type="match status" value="1"/>
</dbReference>
<dbReference type="InterPro" id="IPR005599">
    <property type="entry name" value="GPI_mannosylTrfase"/>
</dbReference>
<evidence type="ECO:0000256" key="5">
    <source>
        <dbReference type="ARBA" id="ARBA00022824"/>
    </source>
</evidence>
<comment type="caution">
    <text evidence="10">The sequence shown here is derived from an EMBL/GenBank/DDBJ whole genome shotgun (WGS) entry which is preliminary data.</text>
</comment>
<dbReference type="Proteomes" id="UP000038009">
    <property type="component" value="Unassembled WGS sequence"/>
</dbReference>
<evidence type="ECO:0000256" key="8">
    <source>
        <dbReference type="RuleBase" id="RU363075"/>
    </source>
</evidence>
<dbReference type="PANTHER" id="PTHR22760:SF4">
    <property type="entry name" value="GPI MANNOSYLTRANSFERASE 3"/>
    <property type="match status" value="1"/>
</dbReference>
<evidence type="ECO:0000256" key="1">
    <source>
        <dbReference type="ARBA" id="ARBA00004477"/>
    </source>
</evidence>
<comment type="similarity">
    <text evidence="8">Belongs to the glycosyltransferase 22 family.</text>
</comment>
<dbReference type="AlphaFoldDB" id="A0A0N0P5Q8"/>
<keyword evidence="3" id="KW-0808">Transferase</keyword>
<accession>A0A0N0P5Q8</accession>
<dbReference type="OrthoDB" id="416834at2759"/>
<feature type="transmembrane region" description="Helical" evidence="8">
    <location>
        <begin position="191"/>
        <end position="219"/>
    </location>
</feature>
<evidence type="ECO:0000256" key="7">
    <source>
        <dbReference type="ARBA" id="ARBA00023136"/>
    </source>
</evidence>
<dbReference type="VEuPathDB" id="TriTrypDB:Lsey_0117_0050"/>
<evidence type="ECO:0000256" key="9">
    <source>
        <dbReference type="SAM" id="SignalP"/>
    </source>
</evidence>
<feature type="transmembrane region" description="Helical" evidence="8">
    <location>
        <begin position="231"/>
        <end position="257"/>
    </location>
</feature>
<feature type="transmembrane region" description="Helical" evidence="8">
    <location>
        <begin position="68"/>
        <end position="84"/>
    </location>
</feature>
<evidence type="ECO:0000313" key="11">
    <source>
        <dbReference type="Proteomes" id="UP000038009"/>
    </source>
</evidence>
<dbReference type="Pfam" id="PF03901">
    <property type="entry name" value="Glyco_transf_22"/>
    <property type="match status" value="1"/>
</dbReference>
<organism evidence="10 11">
    <name type="scientific">Leptomonas seymouri</name>
    <dbReference type="NCBI Taxonomy" id="5684"/>
    <lineage>
        <taxon>Eukaryota</taxon>
        <taxon>Discoba</taxon>
        <taxon>Euglenozoa</taxon>
        <taxon>Kinetoplastea</taxon>
        <taxon>Metakinetoplastina</taxon>
        <taxon>Trypanosomatida</taxon>
        <taxon>Trypanosomatidae</taxon>
        <taxon>Leishmaniinae</taxon>
        <taxon>Leptomonas</taxon>
    </lineage>
</organism>
<feature type="transmembrane region" description="Helical" evidence="8">
    <location>
        <begin position="375"/>
        <end position="401"/>
    </location>
</feature>
<keyword evidence="7 8" id="KW-0472">Membrane</keyword>
<feature type="transmembrane region" description="Helical" evidence="8">
    <location>
        <begin position="422"/>
        <end position="441"/>
    </location>
</feature>
<protein>
    <recommendedName>
        <fullName evidence="8">Mannosyltransferase</fullName>
        <ecNumber evidence="8">2.4.1.-</ecNumber>
    </recommendedName>
</protein>
<feature type="signal peptide" evidence="9">
    <location>
        <begin position="1"/>
        <end position="31"/>
    </location>
</feature>
<evidence type="ECO:0000313" key="10">
    <source>
        <dbReference type="EMBL" id="KPI86749.1"/>
    </source>
</evidence>
<keyword evidence="5 8" id="KW-0256">Endoplasmic reticulum</keyword>
<feature type="transmembrane region" description="Helical" evidence="8">
    <location>
        <begin position="285"/>
        <end position="306"/>
    </location>
</feature>
<reference evidence="10 11" key="1">
    <citation type="journal article" date="2015" name="PLoS Pathog.">
        <title>Leptomonas seymouri: Adaptations to the Dixenous Life Cycle Analyzed by Genome Sequencing, Transcriptome Profiling and Co-infection with Leishmania donovani.</title>
        <authorList>
            <person name="Kraeva N."/>
            <person name="Butenko A."/>
            <person name="Hlavacova J."/>
            <person name="Kostygov A."/>
            <person name="Myskova J."/>
            <person name="Grybchuk D."/>
            <person name="Lestinova T."/>
            <person name="Votypka J."/>
            <person name="Volf P."/>
            <person name="Opperdoes F."/>
            <person name="Flegontov P."/>
            <person name="Lukes J."/>
            <person name="Yurchenko V."/>
        </authorList>
    </citation>
    <scope>NUCLEOTIDE SEQUENCE [LARGE SCALE GENOMIC DNA]</scope>
    <source>
        <strain evidence="10 11">ATCC 30220</strain>
    </source>
</reference>
<dbReference type="OMA" id="HEWPDYL"/>
<keyword evidence="2 8" id="KW-0328">Glycosyltransferase</keyword>
<dbReference type="GO" id="GO:0005789">
    <property type="term" value="C:endoplasmic reticulum membrane"/>
    <property type="evidence" value="ECO:0007669"/>
    <property type="project" value="UniProtKB-SubCell"/>
</dbReference>
<keyword evidence="4 8" id="KW-0812">Transmembrane</keyword>
<feature type="chain" id="PRO_5005857222" description="Mannosyltransferase" evidence="9">
    <location>
        <begin position="32"/>
        <end position="615"/>
    </location>
</feature>
<proteinExistence type="inferred from homology"/>
<gene>
    <name evidence="10" type="ORF">ABL78_4166</name>
</gene>
<keyword evidence="6 8" id="KW-1133">Transmembrane helix</keyword>
<comment type="subcellular location">
    <subcellularLocation>
        <location evidence="1 8">Endoplasmic reticulum membrane</location>
        <topology evidence="1 8">Multi-pass membrane protein</topology>
    </subcellularLocation>
</comment>